<evidence type="ECO:0000313" key="2">
    <source>
        <dbReference type="Proteomes" id="UP000002640"/>
    </source>
</evidence>
<feature type="non-terminal residue" evidence="1">
    <location>
        <position position="117"/>
    </location>
</feature>
<sequence length="117" mass="13708">FRDELPTHAVDKSNQVNCTINHLSDRDYSLHRRDHPMRSQLVPCRSKRCKAEQKRVHGDSAGRPPPCPCRYKFKLCLASSTREVFQQYNHVMNINDPPTPVERKLTKQMKDYIVECL</sequence>
<evidence type="ECO:0000313" key="1">
    <source>
        <dbReference type="EMBL" id="EGZ21413.1"/>
    </source>
</evidence>
<feature type="non-terminal residue" evidence="1">
    <location>
        <position position="1"/>
    </location>
</feature>
<dbReference type="RefSeq" id="XP_009524130.1">
    <property type="nucleotide sequence ID" value="XM_009525835.1"/>
</dbReference>
<name>G4Z278_PHYSP</name>
<protein>
    <submittedName>
        <fullName evidence="1">Uncharacterized protein</fullName>
    </submittedName>
</protein>
<proteinExistence type="predicted"/>
<dbReference type="EMBL" id="JH159153">
    <property type="protein sequence ID" value="EGZ21413.1"/>
    <property type="molecule type" value="Genomic_DNA"/>
</dbReference>
<reference evidence="1 2" key="1">
    <citation type="journal article" date="2006" name="Science">
        <title>Phytophthora genome sequences uncover evolutionary origins and mechanisms of pathogenesis.</title>
        <authorList>
            <person name="Tyler B.M."/>
            <person name="Tripathy S."/>
            <person name="Zhang X."/>
            <person name="Dehal P."/>
            <person name="Jiang R.H."/>
            <person name="Aerts A."/>
            <person name="Arredondo F.D."/>
            <person name="Baxter L."/>
            <person name="Bensasson D."/>
            <person name="Beynon J.L."/>
            <person name="Chapman J."/>
            <person name="Damasceno C.M."/>
            <person name="Dorrance A.E."/>
            <person name="Dou D."/>
            <person name="Dickerman A.W."/>
            <person name="Dubchak I.L."/>
            <person name="Garbelotto M."/>
            <person name="Gijzen M."/>
            <person name="Gordon S.G."/>
            <person name="Govers F."/>
            <person name="Grunwald N.J."/>
            <person name="Huang W."/>
            <person name="Ivors K.L."/>
            <person name="Jones R.W."/>
            <person name="Kamoun S."/>
            <person name="Krampis K."/>
            <person name="Lamour K.H."/>
            <person name="Lee M.K."/>
            <person name="McDonald W.H."/>
            <person name="Medina M."/>
            <person name="Meijer H.J."/>
            <person name="Nordberg E.K."/>
            <person name="Maclean D.J."/>
            <person name="Ospina-Giraldo M.D."/>
            <person name="Morris P.F."/>
            <person name="Phuntumart V."/>
            <person name="Putnam N.H."/>
            <person name="Rash S."/>
            <person name="Rose J.K."/>
            <person name="Sakihama Y."/>
            <person name="Salamov A.A."/>
            <person name="Savidor A."/>
            <person name="Scheuring C.F."/>
            <person name="Smith B.M."/>
            <person name="Sobral B.W."/>
            <person name="Terry A."/>
            <person name="Torto-Alalibo T.A."/>
            <person name="Win J."/>
            <person name="Xu Z."/>
            <person name="Zhang H."/>
            <person name="Grigoriev I.V."/>
            <person name="Rokhsar D.S."/>
            <person name="Boore J.L."/>
        </authorList>
    </citation>
    <scope>NUCLEOTIDE SEQUENCE [LARGE SCALE GENOMIC DNA]</scope>
    <source>
        <strain evidence="1 2">P6497</strain>
    </source>
</reference>
<dbReference type="AlphaFoldDB" id="G4Z278"/>
<dbReference type="KEGG" id="psoj:PHYSODRAFT_421267"/>
<dbReference type="InParanoid" id="G4Z278"/>
<organism evidence="1 2">
    <name type="scientific">Phytophthora sojae (strain P6497)</name>
    <name type="common">Soybean stem and root rot agent</name>
    <name type="synonym">Phytophthora megasperma f. sp. glycines</name>
    <dbReference type="NCBI Taxonomy" id="1094619"/>
    <lineage>
        <taxon>Eukaryota</taxon>
        <taxon>Sar</taxon>
        <taxon>Stramenopiles</taxon>
        <taxon>Oomycota</taxon>
        <taxon>Peronosporomycetes</taxon>
        <taxon>Peronosporales</taxon>
        <taxon>Peronosporaceae</taxon>
        <taxon>Phytophthora</taxon>
    </lineage>
</organism>
<gene>
    <name evidence="1" type="ORF">PHYSODRAFT_421267</name>
</gene>
<dbReference type="GeneID" id="20652162"/>
<accession>G4Z278</accession>
<dbReference type="Proteomes" id="UP000002640">
    <property type="component" value="Unassembled WGS sequence"/>
</dbReference>
<keyword evidence="2" id="KW-1185">Reference proteome</keyword>